<reference evidence="6" key="3">
    <citation type="submission" date="2025-05" db="UniProtKB">
        <authorList>
            <consortium name="EnsemblMetazoa"/>
        </authorList>
    </citation>
    <scope>IDENTIFICATION</scope>
</reference>
<evidence type="ECO:0000256" key="3">
    <source>
        <dbReference type="ARBA" id="ARBA00023157"/>
    </source>
</evidence>
<dbReference type="GO" id="GO:0004867">
    <property type="term" value="F:serine-type endopeptidase inhibitor activity"/>
    <property type="evidence" value="ECO:0007669"/>
    <property type="project" value="UniProtKB-KW"/>
</dbReference>
<dbReference type="GeneID" id="108044891"/>
<protein>
    <submittedName>
        <fullName evidence="8 9">Trypsin inhibitor isoform X2</fullName>
    </submittedName>
</protein>
<name>A0A6P4ES72_DRORH</name>
<dbReference type="RefSeq" id="XP_016979540.1">
    <property type="nucleotide sequence ID" value="XM_017124051.1"/>
</dbReference>
<dbReference type="InterPro" id="IPR020901">
    <property type="entry name" value="Prtase_inh_Kunz-CS"/>
</dbReference>
<evidence type="ECO:0000256" key="2">
    <source>
        <dbReference type="ARBA" id="ARBA00022900"/>
    </source>
</evidence>
<dbReference type="Gene3D" id="4.10.410.10">
    <property type="entry name" value="Pancreatic trypsin inhibitor Kunitz domain"/>
    <property type="match status" value="1"/>
</dbReference>
<dbReference type="Proteomes" id="UP001652680">
    <property type="component" value="Unassembled WGS sequence"/>
</dbReference>
<dbReference type="SMART" id="SM00131">
    <property type="entry name" value="KU"/>
    <property type="match status" value="1"/>
</dbReference>
<keyword evidence="7" id="KW-1185">Reference proteome</keyword>
<evidence type="ECO:0000313" key="6">
    <source>
        <dbReference type="EnsemblMetazoa" id="XP_016979539.1"/>
    </source>
</evidence>
<accession>A0A6P4ES72</accession>
<evidence type="ECO:0000256" key="1">
    <source>
        <dbReference type="ARBA" id="ARBA00022690"/>
    </source>
</evidence>
<dbReference type="PROSITE" id="PS00280">
    <property type="entry name" value="BPTI_KUNITZ_1"/>
    <property type="match status" value="1"/>
</dbReference>
<dbReference type="GO" id="GO:0005615">
    <property type="term" value="C:extracellular space"/>
    <property type="evidence" value="ECO:0007669"/>
    <property type="project" value="TreeGrafter"/>
</dbReference>
<evidence type="ECO:0000313" key="9">
    <source>
        <dbReference type="RefSeq" id="XP_016979540.1"/>
    </source>
</evidence>
<evidence type="ECO:0000313" key="8">
    <source>
        <dbReference type="RefSeq" id="XP_016979539.1"/>
    </source>
</evidence>
<feature type="signal peptide" evidence="4">
    <location>
        <begin position="1"/>
        <end position="20"/>
    </location>
</feature>
<dbReference type="AlphaFoldDB" id="A0A6P4ES72"/>
<dbReference type="EnsemblMetazoa" id="XM_017124050.1">
    <property type="protein sequence ID" value="XP_016979539.1"/>
    <property type="gene ID" value="LOC108044891"/>
</dbReference>
<dbReference type="InterPro" id="IPR050098">
    <property type="entry name" value="TFPI/VKTCI-like"/>
</dbReference>
<organism evidence="8">
    <name type="scientific">Drosophila rhopaloa</name>
    <name type="common">Fruit fly</name>
    <dbReference type="NCBI Taxonomy" id="1041015"/>
    <lineage>
        <taxon>Eukaryota</taxon>
        <taxon>Metazoa</taxon>
        <taxon>Ecdysozoa</taxon>
        <taxon>Arthropoda</taxon>
        <taxon>Hexapoda</taxon>
        <taxon>Insecta</taxon>
        <taxon>Pterygota</taxon>
        <taxon>Neoptera</taxon>
        <taxon>Endopterygota</taxon>
        <taxon>Diptera</taxon>
        <taxon>Brachycera</taxon>
        <taxon>Muscomorpha</taxon>
        <taxon>Ephydroidea</taxon>
        <taxon>Drosophilidae</taxon>
        <taxon>Drosophila</taxon>
        <taxon>Sophophora</taxon>
    </lineage>
</organism>
<dbReference type="InterPro" id="IPR002223">
    <property type="entry name" value="Kunitz_BPTI"/>
</dbReference>
<feature type="chain" id="PRO_5044647228" evidence="4">
    <location>
        <begin position="21"/>
        <end position="83"/>
    </location>
</feature>
<keyword evidence="2" id="KW-0722">Serine protease inhibitor</keyword>
<feature type="domain" description="BPTI/Kunitz inhibitor" evidence="5">
    <location>
        <begin position="26"/>
        <end position="77"/>
    </location>
</feature>
<dbReference type="PROSITE" id="PS50279">
    <property type="entry name" value="BPTI_KUNITZ_2"/>
    <property type="match status" value="1"/>
</dbReference>
<evidence type="ECO:0000259" key="5">
    <source>
        <dbReference type="PROSITE" id="PS50279"/>
    </source>
</evidence>
<dbReference type="PANTHER" id="PTHR10083:SF374">
    <property type="entry name" value="BPTI_KUNITZ INHIBITOR DOMAIN-CONTAINING PROTEIN"/>
    <property type="match status" value="1"/>
</dbReference>
<dbReference type="OrthoDB" id="4473401at2759"/>
<keyword evidence="3" id="KW-1015">Disulfide bond</keyword>
<dbReference type="Pfam" id="PF00014">
    <property type="entry name" value="Kunitz_BPTI"/>
    <property type="match status" value="1"/>
</dbReference>
<keyword evidence="1" id="KW-0646">Protease inhibitor</keyword>
<proteinExistence type="predicted"/>
<dbReference type="InterPro" id="IPR036880">
    <property type="entry name" value="Kunitz_BPTI_sf"/>
</dbReference>
<keyword evidence="4" id="KW-0732">Signal</keyword>
<gene>
    <name evidence="8 9" type="primary">LOC108044891</name>
    <name evidence="6" type="synonym">108044891</name>
</gene>
<dbReference type="PANTHER" id="PTHR10083">
    <property type="entry name" value="KUNITZ-TYPE PROTEASE INHIBITOR-RELATED"/>
    <property type="match status" value="1"/>
</dbReference>
<reference evidence="8 9" key="2">
    <citation type="submission" date="2025-04" db="UniProtKB">
        <authorList>
            <consortium name="RefSeq"/>
        </authorList>
    </citation>
    <scope>IDENTIFICATION</scope>
</reference>
<dbReference type="EnsemblMetazoa" id="XM_017124051.1">
    <property type="protein sequence ID" value="XP_016979540.1"/>
    <property type="gene ID" value="LOC108044891"/>
</dbReference>
<dbReference type="SUPFAM" id="SSF57362">
    <property type="entry name" value="BPTI-like"/>
    <property type="match status" value="1"/>
</dbReference>
<evidence type="ECO:0000313" key="7">
    <source>
        <dbReference type="Proteomes" id="UP001652680"/>
    </source>
</evidence>
<sequence length="83" mass="9405">MKFEFGTIVVLLLFVVGVWAYNTRKCDDKPSQTGPCKASFQMWRFIKERLKCESFTYGGCLSTKNIFELESDCKGQCLSSGSN</sequence>
<reference evidence="7" key="1">
    <citation type="journal article" date="2021" name="Elife">
        <title>Highly contiguous assemblies of 101 drosophilid genomes.</title>
        <authorList>
            <person name="Kim B.Y."/>
            <person name="Wang J.R."/>
            <person name="Miller D.E."/>
            <person name="Barmina O."/>
            <person name="Delaney E."/>
            <person name="Thompson A."/>
            <person name="Comeault A.A."/>
            <person name="Peede D."/>
            <person name="D'Agostino E.R."/>
            <person name="Pelaez J."/>
            <person name="Aguilar J.M."/>
            <person name="Haji D."/>
            <person name="Matsunaga T."/>
            <person name="Armstrong E.E."/>
            <person name="Zych M."/>
            <person name="Ogawa Y."/>
            <person name="Stamenkovic-Radak M."/>
            <person name="Jelic M."/>
            <person name="Veselinovic M.S."/>
            <person name="Tanaskovic M."/>
            <person name="Eric P."/>
            <person name="Gao J.J."/>
            <person name="Katoh T.K."/>
            <person name="Toda M.J."/>
            <person name="Watabe H."/>
            <person name="Watada M."/>
            <person name="Davis J.S."/>
            <person name="Moyle L.C."/>
            <person name="Manoli G."/>
            <person name="Bertolini E."/>
            <person name="Kostal V."/>
            <person name="Hawley R.S."/>
            <person name="Takahashi A."/>
            <person name="Jones C.D."/>
            <person name="Price D.K."/>
            <person name="Whiteman N."/>
            <person name="Kopp A."/>
            <person name="Matute D.R."/>
            <person name="Petrov D.A."/>
        </authorList>
    </citation>
    <scope>NUCLEOTIDE SEQUENCE [LARGE SCALE GENOMIC DNA]</scope>
</reference>
<evidence type="ECO:0000256" key="4">
    <source>
        <dbReference type="SAM" id="SignalP"/>
    </source>
</evidence>
<dbReference type="RefSeq" id="XP_016979539.1">
    <property type="nucleotide sequence ID" value="XM_017124050.1"/>
</dbReference>